<reference evidence="7 8" key="1">
    <citation type="journal article" date="2017" name="Int. J. Syst. Evol. Microbiol.">
        <title>Jeotgalibaca porci sp. nov. and Jeotgalibaca arthritidis sp. nov., isolated from pigs, and emended description of the genus Jeotgalibaca.</title>
        <authorList>
            <person name="Zamora L."/>
            <person name="Perez-Sancho M."/>
            <person name="Dominguez L."/>
            <person name="Fernandez-Garayzabal J.F."/>
            <person name="Vela A.I."/>
        </authorList>
    </citation>
    <scope>NUCLEOTIDE SEQUENCE [LARGE SCALE GENOMIC DNA]</scope>
    <source>
        <strain evidence="7 8">CCUG 69148</strain>
    </source>
</reference>
<comment type="subcellular location">
    <subcellularLocation>
        <location evidence="1">Membrane</location>
        <topology evidence="1">Multi-pass membrane protein</topology>
    </subcellularLocation>
</comment>
<feature type="transmembrane region" description="Helical" evidence="5">
    <location>
        <begin position="165"/>
        <end position="188"/>
    </location>
</feature>
<evidence type="ECO:0000256" key="3">
    <source>
        <dbReference type="ARBA" id="ARBA00022989"/>
    </source>
</evidence>
<dbReference type="GeneID" id="94552328"/>
<sequence length="289" mass="33095">MKRILIIVNKQVDWPDLEVVVAPNGLDYFMSLENRDDYLGIVMVDVNKGYTQADVRKLMDALQADSSKIYLGYQPDQKLSRRMFSLAFWFIHSRRIHDARTGLLAIPTAILESVSESDSPLRFLISAIQKKYVVEEVQVASELQGPRSVSTWSDLWILFQTFIKYVLSSFSSFLVDIVLFQLVIFLFRHLDSDVRILLATVISRVFSSVVNYAINKRVVFQNGGGHRVPALKYFSLVLAEMFTSAFLVAVVYRLTGFPETAIKLLVDLVLFFTGYMIEKIFIFETTKND</sequence>
<dbReference type="RefSeq" id="WP_166062249.1">
    <property type="nucleotide sequence ID" value="NZ_CP049889.1"/>
</dbReference>
<feature type="transmembrane region" description="Helical" evidence="5">
    <location>
        <begin position="194"/>
        <end position="214"/>
    </location>
</feature>
<name>A0A6G7WG75_9LACT</name>
<evidence type="ECO:0000313" key="8">
    <source>
        <dbReference type="Proteomes" id="UP000501830"/>
    </source>
</evidence>
<dbReference type="EMBL" id="CP049889">
    <property type="protein sequence ID" value="QIK51198.1"/>
    <property type="molecule type" value="Genomic_DNA"/>
</dbReference>
<organism evidence="7 8">
    <name type="scientific">Jeotgalibaca porci</name>
    <dbReference type="NCBI Taxonomy" id="1868793"/>
    <lineage>
        <taxon>Bacteria</taxon>
        <taxon>Bacillati</taxon>
        <taxon>Bacillota</taxon>
        <taxon>Bacilli</taxon>
        <taxon>Lactobacillales</taxon>
        <taxon>Carnobacteriaceae</taxon>
        <taxon>Jeotgalibaca</taxon>
    </lineage>
</organism>
<keyword evidence="3 5" id="KW-1133">Transmembrane helix</keyword>
<accession>A0A6G7WG75</accession>
<dbReference type="Proteomes" id="UP000501830">
    <property type="component" value="Chromosome"/>
</dbReference>
<keyword evidence="4 5" id="KW-0472">Membrane</keyword>
<dbReference type="GO" id="GO:0016020">
    <property type="term" value="C:membrane"/>
    <property type="evidence" value="ECO:0007669"/>
    <property type="project" value="UniProtKB-SubCell"/>
</dbReference>
<evidence type="ECO:0000259" key="6">
    <source>
        <dbReference type="Pfam" id="PF04138"/>
    </source>
</evidence>
<evidence type="ECO:0000256" key="4">
    <source>
        <dbReference type="ARBA" id="ARBA00023136"/>
    </source>
</evidence>
<evidence type="ECO:0000256" key="2">
    <source>
        <dbReference type="ARBA" id="ARBA00022692"/>
    </source>
</evidence>
<protein>
    <submittedName>
        <fullName evidence="7">GtrA family protein</fullName>
    </submittedName>
</protein>
<evidence type="ECO:0000256" key="5">
    <source>
        <dbReference type="SAM" id="Phobius"/>
    </source>
</evidence>
<feature type="domain" description="GtrA/DPMS transmembrane" evidence="6">
    <location>
        <begin position="164"/>
        <end position="283"/>
    </location>
</feature>
<evidence type="ECO:0000256" key="1">
    <source>
        <dbReference type="ARBA" id="ARBA00004141"/>
    </source>
</evidence>
<gene>
    <name evidence="7" type="ORF">G7058_03490</name>
</gene>
<proteinExistence type="predicted"/>
<dbReference type="KEGG" id="jpo:G7058_03490"/>
<dbReference type="InterPro" id="IPR007267">
    <property type="entry name" value="GtrA_DPMS_TM"/>
</dbReference>
<evidence type="ECO:0000313" key="7">
    <source>
        <dbReference type="EMBL" id="QIK51198.1"/>
    </source>
</evidence>
<feature type="transmembrane region" description="Helical" evidence="5">
    <location>
        <begin position="260"/>
        <end position="277"/>
    </location>
</feature>
<dbReference type="GO" id="GO:0000271">
    <property type="term" value="P:polysaccharide biosynthetic process"/>
    <property type="evidence" value="ECO:0007669"/>
    <property type="project" value="InterPro"/>
</dbReference>
<keyword evidence="8" id="KW-1185">Reference proteome</keyword>
<dbReference type="AlphaFoldDB" id="A0A6G7WG75"/>
<feature type="transmembrane region" description="Helical" evidence="5">
    <location>
        <begin position="234"/>
        <end position="254"/>
    </location>
</feature>
<dbReference type="Pfam" id="PF04138">
    <property type="entry name" value="GtrA_DPMS_TM"/>
    <property type="match status" value="1"/>
</dbReference>
<keyword evidence="2 5" id="KW-0812">Transmembrane</keyword>